<evidence type="ECO:0000313" key="1">
    <source>
        <dbReference type="EMBL" id="RFN53582.1"/>
    </source>
</evidence>
<reference evidence="1 2" key="1">
    <citation type="journal article" date="2018" name="PLoS Pathog.">
        <title>Evolution of structural diversity of trichothecenes, a family of toxins produced by plant pathogenic and entomopathogenic fungi.</title>
        <authorList>
            <person name="Proctor R.H."/>
            <person name="McCormick S.P."/>
            <person name="Kim H.S."/>
            <person name="Cardoza R.E."/>
            <person name="Stanley A.M."/>
            <person name="Lindo L."/>
            <person name="Kelly A."/>
            <person name="Brown D.W."/>
            <person name="Lee T."/>
            <person name="Vaughan M.M."/>
            <person name="Alexander N.J."/>
            <person name="Busman M."/>
            <person name="Gutierrez S."/>
        </authorList>
    </citation>
    <scope>NUCLEOTIDE SEQUENCE [LARGE SCALE GENOMIC DNA]</scope>
    <source>
        <strain evidence="1 2">NRRL 13405</strain>
    </source>
</reference>
<sequence>MCSRSTTEGDMRMGSLDSNTEALNPVLVEAAQTSRQQFDEALWLAERSQEERTALNTRPDHVNVNAGWLSPAPWGLQYAIVVNSRADAQTILYTSVNTSGWAASLLLCKL</sequence>
<dbReference type="AlphaFoldDB" id="A0A395N085"/>
<organism evidence="1 2">
    <name type="scientific">Fusarium flagelliforme</name>
    <dbReference type="NCBI Taxonomy" id="2675880"/>
    <lineage>
        <taxon>Eukaryota</taxon>
        <taxon>Fungi</taxon>
        <taxon>Dikarya</taxon>
        <taxon>Ascomycota</taxon>
        <taxon>Pezizomycotina</taxon>
        <taxon>Sordariomycetes</taxon>
        <taxon>Hypocreomycetidae</taxon>
        <taxon>Hypocreales</taxon>
        <taxon>Nectriaceae</taxon>
        <taxon>Fusarium</taxon>
        <taxon>Fusarium incarnatum-equiseti species complex</taxon>
    </lineage>
</organism>
<keyword evidence="2" id="KW-1185">Reference proteome</keyword>
<comment type="caution">
    <text evidence="1">The sequence shown here is derived from an EMBL/GenBank/DDBJ whole genome shotgun (WGS) entry which is preliminary data.</text>
</comment>
<evidence type="ECO:0000313" key="2">
    <source>
        <dbReference type="Proteomes" id="UP000265631"/>
    </source>
</evidence>
<protein>
    <submittedName>
        <fullName evidence="1">Uncharacterized protein</fullName>
    </submittedName>
</protein>
<dbReference type="EMBL" id="PXXK01000041">
    <property type="protein sequence ID" value="RFN53582.1"/>
    <property type="molecule type" value="Genomic_DNA"/>
</dbReference>
<dbReference type="Proteomes" id="UP000265631">
    <property type="component" value="Unassembled WGS sequence"/>
</dbReference>
<accession>A0A395N085</accession>
<proteinExistence type="predicted"/>
<gene>
    <name evidence="1" type="ORF">FIE12Z_2191</name>
</gene>
<name>A0A395N085_9HYPO</name>